<dbReference type="UniPathway" id="UPA00277">
    <property type="reaction ID" value="UER00407"/>
</dbReference>
<feature type="domain" description="FAD synthetase" evidence="12">
    <location>
        <begin position="30"/>
        <end position="181"/>
    </location>
</feature>
<keyword evidence="6" id="KW-0808">Transferase</keyword>
<dbReference type="GO" id="GO:0003919">
    <property type="term" value="F:FMN adenylyltransferase activity"/>
    <property type="evidence" value="ECO:0007669"/>
    <property type="project" value="UniProtKB-EC"/>
</dbReference>
<dbReference type="OrthoDB" id="9803667at2"/>
<reference evidence="13 14" key="1">
    <citation type="submission" date="2019-09" db="EMBL/GenBank/DDBJ databases">
        <title>Whole genome sequences of isolates from the Mars Exploration Rovers.</title>
        <authorList>
            <person name="Seuylemezian A."/>
            <person name="Vaishampayan P."/>
        </authorList>
    </citation>
    <scope>NUCLEOTIDE SEQUENCE [LARGE SCALE GENOMIC DNA]</scope>
    <source>
        <strain evidence="13 14">MER_TA_151</strain>
    </source>
</reference>
<evidence type="ECO:0000259" key="12">
    <source>
        <dbReference type="Pfam" id="PF06574"/>
    </source>
</evidence>
<dbReference type="GO" id="GO:0008531">
    <property type="term" value="F:riboflavin kinase activity"/>
    <property type="evidence" value="ECO:0007669"/>
    <property type="project" value="TreeGrafter"/>
</dbReference>
<comment type="pathway">
    <text evidence="1">Cofactor biosynthesis; FAD biosynthesis; FAD from FMN: step 1/1.</text>
</comment>
<evidence type="ECO:0000313" key="13">
    <source>
        <dbReference type="EMBL" id="KAA9031687.1"/>
    </source>
</evidence>
<sequence length="271" mass="30486">MMVTTTKKMEESQMKVIYVNEANLGDVQAEALDVAMALGYFDGVHLGHQEVVKAAKQQALKQQLSLAVLSFFPHPKSVLIPGFEVAYLEPIEQKIEKLERLGVDIFYVVEFTKELAKIEAADFMQQYVIGLGAKEIICGFDYTYGAKASGKAKAIQQHVPMSIGVTVVEELKWQGQKISSTLIRKYLRECRLQEIRSLLGDYYKTKYCCKNGILPNYSLPNIGKYKILIEKDGAISEAIARVKSKKKILLEYDNSAFDSVLTIKWLEKIGS</sequence>
<dbReference type="InterPro" id="IPR004821">
    <property type="entry name" value="Cyt_trans-like"/>
</dbReference>
<evidence type="ECO:0000256" key="3">
    <source>
        <dbReference type="ARBA" id="ARBA00012393"/>
    </source>
</evidence>
<evidence type="ECO:0000256" key="2">
    <source>
        <dbReference type="ARBA" id="ARBA00010214"/>
    </source>
</evidence>
<evidence type="ECO:0000256" key="11">
    <source>
        <dbReference type="ARBA" id="ARBA00049494"/>
    </source>
</evidence>
<keyword evidence="9" id="KW-0274">FAD</keyword>
<dbReference type="PANTHER" id="PTHR22749:SF6">
    <property type="entry name" value="RIBOFLAVIN KINASE"/>
    <property type="match status" value="1"/>
</dbReference>
<keyword evidence="10" id="KW-0067">ATP-binding</keyword>
<evidence type="ECO:0000256" key="9">
    <source>
        <dbReference type="ARBA" id="ARBA00022827"/>
    </source>
</evidence>
<accession>A0A5J5I7S1</accession>
<keyword evidence="14" id="KW-1185">Reference proteome</keyword>
<dbReference type="AlphaFoldDB" id="A0A5J5I7S1"/>
<dbReference type="InterPro" id="IPR014729">
    <property type="entry name" value="Rossmann-like_a/b/a_fold"/>
</dbReference>
<dbReference type="NCBIfam" id="TIGR00125">
    <property type="entry name" value="cyt_tran_rel"/>
    <property type="match status" value="1"/>
</dbReference>
<dbReference type="GO" id="GO:0009398">
    <property type="term" value="P:FMN biosynthetic process"/>
    <property type="evidence" value="ECO:0007669"/>
    <property type="project" value="TreeGrafter"/>
</dbReference>
<dbReference type="GO" id="GO:0005524">
    <property type="term" value="F:ATP binding"/>
    <property type="evidence" value="ECO:0007669"/>
    <property type="project" value="UniProtKB-KW"/>
</dbReference>
<evidence type="ECO:0000256" key="10">
    <source>
        <dbReference type="ARBA" id="ARBA00022840"/>
    </source>
</evidence>
<keyword evidence="7" id="KW-0548">Nucleotidyltransferase</keyword>
<dbReference type="InterPro" id="IPR015864">
    <property type="entry name" value="FAD_synthase"/>
</dbReference>
<dbReference type="SUPFAM" id="SSF52374">
    <property type="entry name" value="Nucleotidylyl transferase"/>
    <property type="match status" value="1"/>
</dbReference>
<keyword evidence="5" id="KW-0288">FMN</keyword>
<evidence type="ECO:0000256" key="7">
    <source>
        <dbReference type="ARBA" id="ARBA00022695"/>
    </source>
</evidence>
<evidence type="ECO:0000256" key="4">
    <source>
        <dbReference type="ARBA" id="ARBA00022630"/>
    </source>
</evidence>
<dbReference type="PANTHER" id="PTHR22749">
    <property type="entry name" value="RIBOFLAVIN KINASE/FMN ADENYLYLTRANSFERASE"/>
    <property type="match status" value="1"/>
</dbReference>
<evidence type="ECO:0000313" key="14">
    <source>
        <dbReference type="Proteomes" id="UP000326671"/>
    </source>
</evidence>
<dbReference type="Gene3D" id="3.40.50.620">
    <property type="entry name" value="HUPs"/>
    <property type="match status" value="1"/>
</dbReference>
<dbReference type="GO" id="GO:0009231">
    <property type="term" value="P:riboflavin biosynthetic process"/>
    <property type="evidence" value="ECO:0007669"/>
    <property type="project" value="InterPro"/>
</dbReference>
<dbReference type="Proteomes" id="UP000326671">
    <property type="component" value="Unassembled WGS sequence"/>
</dbReference>
<proteinExistence type="inferred from homology"/>
<dbReference type="EC" id="2.7.7.2" evidence="3"/>
<evidence type="ECO:0000256" key="8">
    <source>
        <dbReference type="ARBA" id="ARBA00022741"/>
    </source>
</evidence>
<dbReference type="CDD" id="cd02064">
    <property type="entry name" value="FAD_synthetase_N"/>
    <property type="match status" value="1"/>
</dbReference>
<dbReference type="EMBL" id="VYKL01000004">
    <property type="protein sequence ID" value="KAA9031687.1"/>
    <property type="molecule type" value="Genomic_DNA"/>
</dbReference>
<protein>
    <recommendedName>
        <fullName evidence="3">FAD synthase</fullName>
        <ecNumber evidence="3">2.7.7.2</ecNumber>
    </recommendedName>
</protein>
<organism evidence="13 14">
    <name type="scientific">Niallia endozanthoxylica</name>
    <dbReference type="NCBI Taxonomy" id="2036016"/>
    <lineage>
        <taxon>Bacteria</taxon>
        <taxon>Bacillati</taxon>
        <taxon>Bacillota</taxon>
        <taxon>Bacilli</taxon>
        <taxon>Bacillales</taxon>
        <taxon>Bacillaceae</taxon>
        <taxon>Niallia</taxon>
    </lineage>
</organism>
<comment type="similarity">
    <text evidence="2">Belongs to the RibF family.</text>
</comment>
<comment type="caution">
    <text evidence="13">The sequence shown here is derived from an EMBL/GenBank/DDBJ whole genome shotgun (WGS) entry which is preliminary data.</text>
</comment>
<evidence type="ECO:0000256" key="5">
    <source>
        <dbReference type="ARBA" id="ARBA00022643"/>
    </source>
</evidence>
<gene>
    <name evidence="13" type="ORF">F4V44_01185</name>
</gene>
<dbReference type="FunFam" id="3.40.50.620:FF:000021">
    <property type="entry name" value="Riboflavin biosynthesis protein"/>
    <property type="match status" value="1"/>
</dbReference>
<evidence type="ECO:0000256" key="6">
    <source>
        <dbReference type="ARBA" id="ARBA00022679"/>
    </source>
</evidence>
<dbReference type="GO" id="GO:0006747">
    <property type="term" value="P:FAD biosynthetic process"/>
    <property type="evidence" value="ECO:0007669"/>
    <property type="project" value="UniProtKB-UniPathway"/>
</dbReference>
<dbReference type="Pfam" id="PF06574">
    <property type="entry name" value="FAD_syn"/>
    <property type="match status" value="1"/>
</dbReference>
<evidence type="ECO:0000256" key="1">
    <source>
        <dbReference type="ARBA" id="ARBA00004726"/>
    </source>
</evidence>
<comment type="catalytic activity">
    <reaction evidence="11">
        <text>FMN + ATP + H(+) = FAD + diphosphate</text>
        <dbReference type="Rhea" id="RHEA:17237"/>
        <dbReference type="ChEBI" id="CHEBI:15378"/>
        <dbReference type="ChEBI" id="CHEBI:30616"/>
        <dbReference type="ChEBI" id="CHEBI:33019"/>
        <dbReference type="ChEBI" id="CHEBI:57692"/>
        <dbReference type="ChEBI" id="CHEBI:58210"/>
        <dbReference type="EC" id="2.7.7.2"/>
    </reaction>
</comment>
<keyword evidence="8" id="KW-0547">Nucleotide-binding</keyword>
<keyword evidence="4" id="KW-0285">Flavoprotein</keyword>
<name>A0A5J5I7S1_9BACI</name>
<dbReference type="InterPro" id="IPR023468">
    <property type="entry name" value="Riboflavin_kinase"/>
</dbReference>